<dbReference type="EMBL" id="BRPJ01000010">
    <property type="protein sequence ID" value="GLB28720.1"/>
    <property type="molecule type" value="Genomic_DNA"/>
</dbReference>
<name>A0ABQ5M1A1_9FIRM</name>
<proteinExistence type="predicted"/>
<gene>
    <name evidence="1" type="ORF">LAD12857_06430</name>
</gene>
<keyword evidence="2" id="KW-1185">Reference proteome</keyword>
<reference evidence="1 2" key="1">
    <citation type="journal article" date="2024" name="Int. J. Syst. Evol. Microbiol.">
        <title>Lacrimispora brassicae sp. nov. isolated from fermented cabbage, and proposal of Clostridium indicum Gundawar et al. 2019 and Clostridium methoxybenzovorans Mechichi et al. 1999 as heterotypic synonyms of Lacrimispora amygdalina (Parshina et al. 2003) Haas and Blanchard 2020 and Lacrimispora indolis (McClung and McCoy 1957) Haas and Blanchard 2020, respectively.</title>
        <authorList>
            <person name="Kobayashi H."/>
            <person name="Tanizawa Y."/>
            <person name="Sakamoto M."/>
            <person name="Ohkuma M."/>
            <person name="Tohno M."/>
        </authorList>
    </citation>
    <scope>NUCLEOTIDE SEQUENCE [LARGE SCALE GENOMIC DNA]</scope>
    <source>
        <strain evidence="1 2">DSM 12857</strain>
    </source>
</reference>
<protein>
    <recommendedName>
        <fullName evidence="3">DUF4309 domain-containing protein</fullName>
    </recommendedName>
</protein>
<dbReference type="Proteomes" id="UP001419084">
    <property type="component" value="Unassembled WGS sequence"/>
</dbReference>
<dbReference type="RefSeq" id="WP_346064617.1">
    <property type="nucleotide sequence ID" value="NZ_BRPJ01000010.1"/>
</dbReference>
<evidence type="ECO:0008006" key="3">
    <source>
        <dbReference type="Google" id="ProtNLM"/>
    </source>
</evidence>
<accession>A0ABQ5M1A1</accession>
<evidence type="ECO:0000313" key="1">
    <source>
        <dbReference type="EMBL" id="GLB28720.1"/>
    </source>
</evidence>
<evidence type="ECO:0000313" key="2">
    <source>
        <dbReference type="Proteomes" id="UP001419084"/>
    </source>
</evidence>
<comment type="caution">
    <text evidence="1">The sequence shown here is derived from an EMBL/GenBank/DDBJ whole genome shotgun (WGS) entry which is preliminary data.</text>
</comment>
<organism evidence="1 2">
    <name type="scientific">Lacrimispora amygdalina</name>
    <dbReference type="NCBI Taxonomy" id="253257"/>
    <lineage>
        <taxon>Bacteria</taxon>
        <taxon>Bacillati</taxon>
        <taxon>Bacillota</taxon>
        <taxon>Clostridia</taxon>
        <taxon>Lachnospirales</taxon>
        <taxon>Lachnospiraceae</taxon>
        <taxon>Lacrimispora</taxon>
    </lineage>
</organism>
<sequence length="190" mass="21593">MKRIMDKKYNRRLLTVLLLISMMEVTGCSLQQKDRTGENTEASTAVQVSQNDVTKESSAAAVTETETEPALLDRYIGLLGLTKEELVKSLGEEPEKIDEGGLEFKNAGIRIWFDHTNYRTAEQILVMDPQFDILGVKLGEKIDRFKDVLKDPVSDQNGDAHFKYNNVYMSIIYDTETQDTYGLYILNNDI</sequence>